<keyword evidence="5" id="KW-0472">Membrane</keyword>
<name>A0A401FN65_9LACO</name>
<gene>
    <name evidence="7" type="ORF">NBRC111893_1929</name>
</gene>
<evidence type="ECO:0000256" key="6">
    <source>
        <dbReference type="ARBA" id="ARBA00023210"/>
    </source>
</evidence>
<proteinExistence type="predicted"/>
<keyword evidence="6" id="KW-0717">Septation</keyword>
<dbReference type="GO" id="GO:0005940">
    <property type="term" value="C:septin ring"/>
    <property type="evidence" value="ECO:0007669"/>
    <property type="project" value="InterPro"/>
</dbReference>
<evidence type="ECO:0000256" key="4">
    <source>
        <dbReference type="ARBA" id="ARBA00023054"/>
    </source>
</evidence>
<dbReference type="AlphaFoldDB" id="A0A401FN65"/>
<dbReference type="GO" id="GO:0005886">
    <property type="term" value="C:plasma membrane"/>
    <property type="evidence" value="ECO:0007669"/>
    <property type="project" value="UniProtKB-SubCell"/>
</dbReference>
<keyword evidence="4" id="KW-0175">Coiled coil</keyword>
<evidence type="ECO:0000313" key="8">
    <source>
        <dbReference type="Proteomes" id="UP000286974"/>
    </source>
</evidence>
<evidence type="ECO:0000256" key="5">
    <source>
        <dbReference type="ARBA" id="ARBA00023136"/>
    </source>
</evidence>
<evidence type="ECO:0000256" key="3">
    <source>
        <dbReference type="ARBA" id="ARBA00022989"/>
    </source>
</evidence>
<keyword evidence="6" id="KW-0132">Cell division</keyword>
<accession>A0A401FN65</accession>
<dbReference type="GO" id="GO:0000917">
    <property type="term" value="P:division septum assembly"/>
    <property type="evidence" value="ECO:0007669"/>
    <property type="project" value="UniProtKB-KW"/>
</dbReference>
<keyword evidence="8" id="KW-1185">Reference proteome</keyword>
<evidence type="ECO:0000256" key="2">
    <source>
        <dbReference type="ARBA" id="ARBA00022692"/>
    </source>
</evidence>
<evidence type="ECO:0000256" key="1">
    <source>
        <dbReference type="ARBA" id="ARBA00004162"/>
    </source>
</evidence>
<reference evidence="7 8" key="1">
    <citation type="submission" date="2017-11" db="EMBL/GenBank/DDBJ databases">
        <title>Draft Genome Sequence of Lactobacillus curieae NBRC 111893 isolated from Koso, a Japanese sugar-Vegetable Fermented Beverage.</title>
        <authorList>
            <person name="Chiou T.Y."/>
            <person name="Oshima K."/>
            <person name="Suda W."/>
            <person name="Hattori M."/>
            <person name="Takahashi T."/>
        </authorList>
    </citation>
    <scope>NUCLEOTIDE SEQUENCE [LARGE SCALE GENOMIC DNA]</scope>
    <source>
        <strain evidence="7 8">NBRC111893</strain>
    </source>
</reference>
<dbReference type="GO" id="GO:0000921">
    <property type="term" value="P:septin ring assembly"/>
    <property type="evidence" value="ECO:0007669"/>
    <property type="project" value="InterPro"/>
</dbReference>
<sequence length="72" mass="8508">MATEVYDNKRKLDDIPLDDEFQLAKQMNLTGESQKKYDILLDRYQKYNSAMLPEIDEQIKLVKEDGKGIKFH</sequence>
<dbReference type="Pfam" id="PF06160">
    <property type="entry name" value="EzrA"/>
    <property type="match status" value="1"/>
</dbReference>
<keyword evidence="6" id="KW-0131">Cell cycle</keyword>
<comment type="subcellular location">
    <subcellularLocation>
        <location evidence="1">Cell membrane</location>
        <topology evidence="1">Single-pass membrane protein</topology>
    </subcellularLocation>
</comment>
<keyword evidence="3" id="KW-1133">Transmembrane helix</keyword>
<dbReference type="EMBL" id="BEXA01000004">
    <property type="protein sequence ID" value="GAY73783.1"/>
    <property type="molecule type" value="Genomic_DNA"/>
</dbReference>
<protein>
    <submittedName>
        <fullName evidence="7">Uncharacterized protein</fullName>
    </submittedName>
</protein>
<dbReference type="Proteomes" id="UP000286974">
    <property type="component" value="Unassembled WGS sequence"/>
</dbReference>
<keyword evidence="2" id="KW-0812">Transmembrane</keyword>
<dbReference type="InterPro" id="IPR010379">
    <property type="entry name" value="EzrA"/>
</dbReference>
<comment type="caution">
    <text evidence="7">The sequence shown here is derived from an EMBL/GenBank/DDBJ whole genome shotgun (WGS) entry which is preliminary data.</text>
</comment>
<evidence type="ECO:0000313" key="7">
    <source>
        <dbReference type="EMBL" id="GAY73783.1"/>
    </source>
</evidence>
<organism evidence="7 8">
    <name type="scientific">Lentilactobacillus kosonis</name>
    <dbReference type="NCBI Taxonomy" id="2810561"/>
    <lineage>
        <taxon>Bacteria</taxon>
        <taxon>Bacillati</taxon>
        <taxon>Bacillota</taxon>
        <taxon>Bacilli</taxon>
        <taxon>Lactobacillales</taxon>
        <taxon>Lactobacillaceae</taxon>
        <taxon>Lentilactobacillus</taxon>
    </lineage>
</organism>